<dbReference type="InterPro" id="IPR007138">
    <property type="entry name" value="ABM_dom"/>
</dbReference>
<dbReference type="Gene3D" id="3.30.70.100">
    <property type="match status" value="1"/>
</dbReference>
<dbReference type="Pfam" id="PF03992">
    <property type="entry name" value="ABM"/>
    <property type="match status" value="1"/>
</dbReference>
<dbReference type="InterPro" id="IPR011008">
    <property type="entry name" value="Dimeric_a/b-barrel"/>
</dbReference>
<keyword evidence="2" id="KW-0503">Monooxygenase</keyword>
<dbReference type="KEGG" id="pgin:FRZ67_20060"/>
<evidence type="ECO:0000313" key="2">
    <source>
        <dbReference type="EMBL" id="QEC69483.1"/>
    </source>
</evidence>
<gene>
    <name evidence="2" type="ORF">FRZ67_20060</name>
</gene>
<protein>
    <submittedName>
        <fullName evidence="2">Antibiotic biosynthesis monooxygenase</fullName>
    </submittedName>
</protein>
<keyword evidence="2" id="KW-0560">Oxidoreductase</keyword>
<dbReference type="PROSITE" id="PS51725">
    <property type="entry name" value="ABM"/>
    <property type="match status" value="1"/>
</dbReference>
<feature type="domain" description="ABM" evidence="1">
    <location>
        <begin position="2"/>
        <end position="93"/>
    </location>
</feature>
<dbReference type="Proteomes" id="UP000321533">
    <property type="component" value="Chromosome"/>
</dbReference>
<dbReference type="GO" id="GO:0004497">
    <property type="term" value="F:monooxygenase activity"/>
    <property type="evidence" value="ECO:0007669"/>
    <property type="project" value="UniProtKB-KW"/>
</dbReference>
<organism evidence="2 3">
    <name type="scientific">Panacibacter ginsenosidivorans</name>
    <dbReference type="NCBI Taxonomy" id="1813871"/>
    <lineage>
        <taxon>Bacteria</taxon>
        <taxon>Pseudomonadati</taxon>
        <taxon>Bacteroidota</taxon>
        <taxon>Chitinophagia</taxon>
        <taxon>Chitinophagales</taxon>
        <taxon>Chitinophagaceae</taxon>
        <taxon>Panacibacter</taxon>
    </lineage>
</organism>
<proteinExistence type="predicted"/>
<evidence type="ECO:0000313" key="3">
    <source>
        <dbReference type="Proteomes" id="UP000321533"/>
    </source>
</evidence>
<dbReference type="SUPFAM" id="SSF54909">
    <property type="entry name" value="Dimeric alpha+beta barrel"/>
    <property type="match status" value="1"/>
</dbReference>
<name>A0A5B8VEL2_9BACT</name>
<sequence>MFARLTFIGVQSNKMENLRKIFNEEIVPVVKSQKGNLGIWLLEPTNENDDFISLTEWISKADADAYEATGTYRALVDKVKDMYKSKPVLKTYNLAETKIMVNA</sequence>
<dbReference type="AlphaFoldDB" id="A0A5B8VEL2"/>
<dbReference type="OrthoDB" id="673608at2"/>
<keyword evidence="3" id="KW-1185">Reference proteome</keyword>
<evidence type="ECO:0000259" key="1">
    <source>
        <dbReference type="PROSITE" id="PS51725"/>
    </source>
</evidence>
<dbReference type="RefSeq" id="WP_147192360.1">
    <property type="nucleotide sequence ID" value="NZ_CP042435.1"/>
</dbReference>
<reference evidence="2 3" key="1">
    <citation type="journal article" date="2016" name="Int. J. Syst. Evol. Microbiol.">
        <title>Panacibacter ginsenosidivorans gen. nov., sp. nov., with ginsenoside converting activity isolated from soil of a ginseng field.</title>
        <authorList>
            <person name="Siddiqi M.Z."/>
            <person name="Muhammad Shafi S."/>
            <person name="Choi K.D."/>
            <person name="Im W.T."/>
        </authorList>
    </citation>
    <scope>NUCLEOTIDE SEQUENCE [LARGE SCALE GENOMIC DNA]</scope>
    <source>
        <strain evidence="2 3">Gsoil1550</strain>
    </source>
</reference>
<accession>A0A5B8VEL2</accession>
<dbReference type="EMBL" id="CP042435">
    <property type="protein sequence ID" value="QEC69483.1"/>
    <property type="molecule type" value="Genomic_DNA"/>
</dbReference>